<evidence type="ECO:0000256" key="16">
    <source>
        <dbReference type="ARBA" id="ARBA00049551"/>
    </source>
</evidence>
<evidence type="ECO:0000256" key="3">
    <source>
        <dbReference type="ARBA" id="ARBA00012944"/>
    </source>
</evidence>
<evidence type="ECO:0000256" key="5">
    <source>
        <dbReference type="ARBA" id="ARBA00022448"/>
    </source>
</evidence>
<feature type="transmembrane region" description="Helical" evidence="17">
    <location>
        <begin position="451"/>
        <end position="471"/>
    </location>
</feature>
<dbReference type="GO" id="GO:0042773">
    <property type="term" value="P:ATP synthesis coupled electron transport"/>
    <property type="evidence" value="ECO:0007669"/>
    <property type="project" value="InterPro"/>
</dbReference>
<feature type="transmembrane region" description="Helical" evidence="17">
    <location>
        <begin position="86"/>
        <end position="103"/>
    </location>
</feature>
<dbReference type="GO" id="GO:0008137">
    <property type="term" value="F:NADH dehydrogenase (ubiquinone) activity"/>
    <property type="evidence" value="ECO:0007669"/>
    <property type="project" value="UniProtKB-EC"/>
</dbReference>
<keyword evidence="7 17" id="KW-0812">Transmembrane</keyword>
<evidence type="ECO:0000256" key="14">
    <source>
        <dbReference type="ARBA" id="ARBA00023128"/>
    </source>
</evidence>
<dbReference type="PANTHER" id="PTHR42829">
    <property type="entry name" value="NADH-UBIQUINONE OXIDOREDUCTASE CHAIN 5"/>
    <property type="match status" value="1"/>
</dbReference>
<keyword evidence="14 17" id="KW-0496">Mitochondrion</keyword>
<protein>
    <recommendedName>
        <fullName evidence="4 17">NADH-ubiquinone oxidoreductase chain 5</fullName>
        <ecNumber evidence="3 17">7.1.1.2</ecNumber>
    </recommendedName>
</protein>
<feature type="transmembrane region" description="Helical" evidence="17">
    <location>
        <begin position="109"/>
        <end position="127"/>
    </location>
</feature>
<gene>
    <name evidence="21" type="primary">ND5</name>
</gene>
<feature type="transmembrane region" description="Helical" evidence="17">
    <location>
        <begin position="201"/>
        <end position="225"/>
    </location>
</feature>
<evidence type="ECO:0000256" key="8">
    <source>
        <dbReference type="ARBA" id="ARBA00022792"/>
    </source>
</evidence>
<organism evidence="21">
    <name type="scientific">Gonatocerus sp. ZCS-2018</name>
    <dbReference type="NCBI Taxonomy" id="2305128"/>
    <lineage>
        <taxon>Eukaryota</taxon>
        <taxon>Metazoa</taxon>
        <taxon>Ecdysozoa</taxon>
        <taxon>Arthropoda</taxon>
        <taxon>Hexapoda</taxon>
        <taxon>Insecta</taxon>
        <taxon>Pterygota</taxon>
        <taxon>Neoptera</taxon>
        <taxon>Endopterygota</taxon>
        <taxon>Hymenoptera</taxon>
        <taxon>Apocrita</taxon>
        <taxon>Proctotrupomorpha</taxon>
        <taxon>Chalcidoidea</taxon>
        <taxon>Mymaridae</taxon>
        <taxon>Gonatocerus</taxon>
    </lineage>
</organism>
<evidence type="ECO:0000259" key="20">
    <source>
        <dbReference type="Pfam" id="PF06455"/>
    </source>
</evidence>
<accession>A0A346PZ43</accession>
<dbReference type="EMBL" id="MF776883">
    <property type="protein sequence ID" value="AXR86019.1"/>
    <property type="molecule type" value="Genomic_DNA"/>
</dbReference>
<feature type="transmembrane region" description="Helical" evidence="17">
    <location>
        <begin position="329"/>
        <end position="350"/>
    </location>
</feature>
<feature type="transmembrane region" description="Helical" evidence="17">
    <location>
        <begin position="57"/>
        <end position="74"/>
    </location>
</feature>
<comment type="subcellular location">
    <subcellularLocation>
        <location evidence="2">Mitochondrion inner membrane</location>
        <topology evidence="2">Multi-pass membrane protein</topology>
    </subcellularLocation>
</comment>
<dbReference type="GO" id="GO:0005743">
    <property type="term" value="C:mitochondrial inner membrane"/>
    <property type="evidence" value="ECO:0007669"/>
    <property type="project" value="UniProtKB-SubCell"/>
</dbReference>
<dbReference type="EC" id="7.1.1.2" evidence="3 17"/>
<keyword evidence="8" id="KW-0999">Mitochondrion inner membrane</keyword>
<dbReference type="AlphaFoldDB" id="A0A346PZ43"/>
<evidence type="ECO:0000256" key="2">
    <source>
        <dbReference type="ARBA" id="ARBA00004448"/>
    </source>
</evidence>
<feature type="transmembrane region" description="Helical" evidence="17">
    <location>
        <begin position="289"/>
        <end position="317"/>
    </location>
</feature>
<dbReference type="Pfam" id="PF00662">
    <property type="entry name" value="Proton_antipo_N"/>
    <property type="match status" value="1"/>
</dbReference>
<evidence type="ECO:0000256" key="4">
    <source>
        <dbReference type="ARBA" id="ARBA00021096"/>
    </source>
</evidence>
<dbReference type="InterPro" id="IPR010934">
    <property type="entry name" value="NADH_DH_su5_C"/>
</dbReference>
<feature type="domain" description="NADH dehydrogenase subunit 5 C-terminal" evidence="20">
    <location>
        <begin position="386"/>
        <end position="555"/>
    </location>
</feature>
<dbReference type="InterPro" id="IPR001516">
    <property type="entry name" value="Proton_antipo_N"/>
</dbReference>
<sequence length="557" mass="66693">MMYFMISFFFLMISMFFLNFSLLFFLMKNSMFIEWNLINFFSIKLNMLIYLDWLSNMFIFTVLIISSMIMIYSSEYMYSDKNINQFFMLLILFILSMIFMVISPNLISILLGWDGLGLVSYCLVIFYQSKYSYSCGNLTIFSNRIGDIFLIMSISMMFIMGSWNFMNFNNFIYKLLIFMIIVTSFTKSAQFPFSSWLPMAMAAPTPVSSLVHSSTLVTAGIYLLIRFKEMIYSNNNLMLFIMLISLITMFMSSMCAIFEYDFKKIIAYSTLSQMSLMMMIFSIKMFNMTFFHLIIHAMFKSMMFMCSGIFIHSLLNFQDIRFYGNMKKFLPMTSIMFFISNLSLCGIPFLSGFYSKDIILEFFLIYKLNYLIYLLFLISIMMTLIYSFRLLYYLMFKKFNFLNYYCIEDSKIMNFSMMILLMFSIFLGSMFNWIIFFSLEKIFLSLNLKLLILNLLMFGIFFGIILFLINYYKFNYLMKLFFGTMWFSYKLINYLLNLLLLSKFMYNYFDKGWSEFLLKNTFSLILNNKNYSFIKINNILMMMFLLTLNLMIFFMFI</sequence>
<evidence type="ECO:0000259" key="18">
    <source>
        <dbReference type="Pfam" id="PF00361"/>
    </source>
</evidence>
<dbReference type="InterPro" id="IPR001750">
    <property type="entry name" value="ND/Mrp_TM"/>
</dbReference>
<keyword evidence="11 17" id="KW-1133">Transmembrane helix</keyword>
<evidence type="ECO:0000256" key="10">
    <source>
        <dbReference type="ARBA" id="ARBA00022982"/>
    </source>
</evidence>
<feature type="domain" description="NADH:quinone oxidoreductase/Mrp antiporter transmembrane" evidence="18">
    <location>
        <begin position="103"/>
        <end position="380"/>
    </location>
</feature>
<evidence type="ECO:0000259" key="19">
    <source>
        <dbReference type="Pfam" id="PF00662"/>
    </source>
</evidence>
<feature type="transmembrane region" description="Helical" evidence="17">
    <location>
        <begin position="370"/>
        <end position="394"/>
    </location>
</feature>
<evidence type="ECO:0000256" key="15">
    <source>
        <dbReference type="ARBA" id="ARBA00023136"/>
    </source>
</evidence>
<dbReference type="PANTHER" id="PTHR42829:SF2">
    <property type="entry name" value="NADH-UBIQUINONE OXIDOREDUCTASE CHAIN 5"/>
    <property type="match status" value="1"/>
</dbReference>
<evidence type="ECO:0000313" key="21">
    <source>
        <dbReference type="EMBL" id="AXR86019.1"/>
    </source>
</evidence>
<keyword evidence="13 17" id="KW-0830">Ubiquinone</keyword>
<dbReference type="Pfam" id="PF06455">
    <property type="entry name" value="NADH5_C"/>
    <property type="match status" value="1"/>
</dbReference>
<keyword evidence="6" id="KW-0679">Respiratory chain</keyword>
<feature type="transmembrane region" description="Helical" evidence="17">
    <location>
        <begin position="171"/>
        <end position="189"/>
    </location>
</feature>
<proteinExistence type="inferred from homology"/>
<name>A0A346PZ43_9HYME</name>
<keyword evidence="15 17" id="KW-0472">Membrane</keyword>
<evidence type="ECO:0000256" key="12">
    <source>
        <dbReference type="ARBA" id="ARBA00023027"/>
    </source>
</evidence>
<reference evidence="21" key="1">
    <citation type="journal article" date="2018" name="Genomics">
        <title>Information from the mitochondrial genomes of two egg parasitoids, Gonatocerus sp. and Telenomus sp., reveals a controversial phylogenetic relationship between Mymaridae and Scelionidae.</title>
        <authorList>
            <person name="Shen Z.-C."/>
            <person name="Chen L."/>
            <person name="Chen L."/>
            <person name="Li Y.-X."/>
        </authorList>
    </citation>
    <scope>NUCLEOTIDE SEQUENCE</scope>
</reference>
<dbReference type="Pfam" id="PF00361">
    <property type="entry name" value="Proton_antipo_M"/>
    <property type="match status" value="1"/>
</dbReference>
<dbReference type="PRINTS" id="PR01434">
    <property type="entry name" value="NADHDHGNASE5"/>
</dbReference>
<feature type="transmembrane region" description="Helical" evidence="17">
    <location>
        <begin position="536"/>
        <end position="556"/>
    </location>
</feature>
<comment type="function">
    <text evidence="17">Core subunit of the mitochondrial membrane respiratory chain NADH dehydrogenase (Complex I) which catalyzes electron transfer from NADH through the respiratory chain, using ubiquinone as an electron acceptor. Essential for the catalytic activity and assembly of complex I.</text>
</comment>
<feature type="transmembrane region" description="Helical" evidence="17">
    <location>
        <begin position="6"/>
        <end position="26"/>
    </location>
</feature>
<evidence type="ECO:0000256" key="9">
    <source>
        <dbReference type="ARBA" id="ARBA00022967"/>
    </source>
</evidence>
<keyword evidence="12 17" id="KW-0520">NAD</keyword>
<feature type="transmembrane region" description="Helical" evidence="17">
    <location>
        <begin position="148"/>
        <end position="165"/>
    </location>
</feature>
<keyword evidence="5 17" id="KW-0813">Transport</keyword>
<geneLocation type="mitochondrion" evidence="21"/>
<evidence type="ECO:0000256" key="11">
    <source>
        <dbReference type="ARBA" id="ARBA00022989"/>
    </source>
</evidence>
<dbReference type="InterPro" id="IPR003945">
    <property type="entry name" value="NU5C-like"/>
</dbReference>
<feature type="transmembrane region" description="Helical" evidence="17">
    <location>
        <begin position="415"/>
        <end position="439"/>
    </location>
</feature>
<feature type="transmembrane region" description="Helical" evidence="17">
    <location>
        <begin position="237"/>
        <end position="258"/>
    </location>
</feature>
<evidence type="ECO:0000256" key="7">
    <source>
        <dbReference type="ARBA" id="ARBA00022692"/>
    </source>
</evidence>
<evidence type="ECO:0000256" key="13">
    <source>
        <dbReference type="ARBA" id="ARBA00023075"/>
    </source>
</evidence>
<evidence type="ECO:0000256" key="6">
    <source>
        <dbReference type="ARBA" id="ARBA00022660"/>
    </source>
</evidence>
<comment type="function">
    <text evidence="1">Core subunit of the mitochondrial membrane respiratory chain NADH dehydrogenase (Complex I) that is believed to belong to the minimal assembly required for catalysis. Complex I functions in the transfer of electrons from NADH to the respiratory chain. The immediate electron acceptor for the enzyme is believed to be ubiquinone.</text>
</comment>
<feature type="transmembrane region" description="Helical" evidence="17">
    <location>
        <begin position="265"/>
        <end position="283"/>
    </location>
</feature>
<dbReference type="GO" id="GO:0003954">
    <property type="term" value="F:NADH dehydrogenase activity"/>
    <property type="evidence" value="ECO:0007669"/>
    <property type="project" value="TreeGrafter"/>
</dbReference>
<keyword evidence="9" id="KW-1278">Translocase</keyword>
<dbReference type="GO" id="GO:0015990">
    <property type="term" value="P:electron transport coupled proton transport"/>
    <property type="evidence" value="ECO:0007669"/>
    <property type="project" value="TreeGrafter"/>
</dbReference>
<evidence type="ECO:0000256" key="1">
    <source>
        <dbReference type="ARBA" id="ARBA00003257"/>
    </source>
</evidence>
<keyword evidence="10" id="KW-0249">Electron transport</keyword>
<feature type="domain" description="NADH-Ubiquinone oxidoreductase (complex I) chain 5 N-terminal" evidence="19">
    <location>
        <begin position="39"/>
        <end position="87"/>
    </location>
</feature>
<evidence type="ECO:0000256" key="17">
    <source>
        <dbReference type="RuleBase" id="RU003404"/>
    </source>
</evidence>
<comment type="catalytic activity">
    <reaction evidence="16 17">
        <text>a ubiquinone + NADH + 5 H(+)(in) = a ubiquinol + NAD(+) + 4 H(+)(out)</text>
        <dbReference type="Rhea" id="RHEA:29091"/>
        <dbReference type="Rhea" id="RHEA-COMP:9565"/>
        <dbReference type="Rhea" id="RHEA-COMP:9566"/>
        <dbReference type="ChEBI" id="CHEBI:15378"/>
        <dbReference type="ChEBI" id="CHEBI:16389"/>
        <dbReference type="ChEBI" id="CHEBI:17976"/>
        <dbReference type="ChEBI" id="CHEBI:57540"/>
        <dbReference type="ChEBI" id="CHEBI:57945"/>
        <dbReference type="EC" id="7.1.1.2"/>
    </reaction>
</comment>
<comment type="similarity">
    <text evidence="17">Belongs to the complex I subunit 5 family.</text>
</comment>